<dbReference type="AlphaFoldDB" id="A0A4P7XCX5"/>
<feature type="domain" description="EAL" evidence="5">
    <location>
        <begin position="270"/>
        <end position="524"/>
    </location>
</feature>
<dbReference type="NCBIfam" id="TIGR00254">
    <property type="entry name" value="GGDEF"/>
    <property type="match status" value="1"/>
</dbReference>
<dbReference type="PANTHER" id="PTHR44757:SF2">
    <property type="entry name" value="BIOFILM ARCHITECTURE MAINTENANCE PROTEIN MBAA"/>
    <property type="match status" value="1"/>
</dbReference>
<evidence type="ECO:0000313" key="8">
    <source>
        <dbReference type="Proteomes" id="UP000298049"/>
    </source>
</evidence>
<evidence type="ECO:0000256" key="4">
    <source>
        <dbReference type="SAM" id="Phobius"/>
    </source>
</evidence>
<evidence type="ECO:0000259" key="5">
    <source>
        <dbReference type="PROSITE" id="PS50883"/>
    </source>
</evidence>
<dbReference type="Gene3D" id="3.20.20.450">
    <property type="entry name" value="EAL domain"/>
    <property type="match status" value="1"/>
</dbReference>
<evidence type="ECO:0000256" key="3">
    <source>
        <dbReference type="SAM" id="Coils"/>
    </source>
</evidence>
<evidence type="ECO:0000256" key="1">
    <source>
        <dbReference type="ARBA" id="ARBA00012282"/>
    </source>
</evidence>
<dbReference type="FunFam" id="3.20.20.450:FF:000001">
    <property type="entry name" value="Cyclic di-GMP phosphodiesterase yahA"/>
    <property type="match status" value="1"/>
</dbReference>
<protein>
    <recommendedName>
        <fullName evidence="1">cyclic-guanylate-specific phosphodiesterase</fullName>
        <ecNumber evidence="1">3.1.4.52</ecNumber>
    </recommendedName>
</protein>
<dbReference type="InterPro" id="IPR000160">
    <property type="entry name" value="GGDEF_dom"/>
</dbReference>
<feature type="transmembrane region" description="Helical" evidence="4">
    <location>
        <begin position="12"/>
        <end position="31"/>
    </location>
</feature>
<dbReference type="EMBL" id="CP031093">
    <property type="protein sequence ID" value="QCF24671.1"/>
    <property type="molecule type" value="Genomic_DNA"/>
</dbReference>
<dbReference type="Pfam" id="PF00563">
    <property type="entry name" value="EAL"/>
    <property type="match status" value="1"/>
</dbReference>
<feature type="domain" description="GGDEF" evidence="6">
    <location>
        <begin position="128"/>
        <end position="261"/>
    </location>
</feature>
<feature type="coiled-coil region" evidence="3">
    <location>
        <begin position="63"/>
        <end position="93"/>
    </location>
</feature>
<dbReference type="OrthoDB" id="1316910at2"/>
<keyword evidence="4" id="KW-1133">Transmembrane helix</keyword>
<evidence type="ECO:0000256" key="2">
    <source>
        <dbReference type="ARBA" id="ARBA00022636"/>
    </source>
</evidence>
<dbReference type="RefSeq" id="WP_136546105.1">
    <property type="nucleotide sequence ID" value="NZ_CP031093.1"/>
</dbReference>
<keyword evidence="4" id="KW-0472">Membrane</keyword>
<dbReference type="InterPro" id="IPR052155">
    <property type="entry name" value="Biofilm_reg_signaling"/>
</dbReference>
<accession>A0A4P7XCX5</accession>
<dbReference type="SMART" id="SM00267">
    <property type="entry name" value="GGDEF"/>
    <property type="match status" value="1"/>
</dbReference>
<dbReference type="KEGG" id="hmi:soil367_01140"/>
<evidence type="ECO:0000259" key="6">
    <source>
        <dbReference type="PROSITE" id="PS50887"/>
    </source>
</evidence>
<dbReference type="SUPFAM" id="SSF55073">
    <property type="entry name" value="Nucleotide cyclase"/>
    <property type="match status" value="1"/>
</dbReference>
<organism evidence="7 8">
    <name type="scientific">Hydrocarboniclastica marina</name>
    <dbReference type="NCBI Taxonomy" id="2259620"/>
    <lineage>
        <taxon>Bacteria</taxon>
        <taxon>Pseudomonadati</taxon>
        <taxon>Pseudomonadota</taxon>
        <taxon>Gammaproteobacteria</taxon>
        <taxon>Alteromonadales</taxon>
        <taxon>Alteromonadaceae</taxon>
        <taxon>Hydrocarboniclastica</taxon>
    </lineage>
</organism>
<dbReference type="GO" id="GO:0071111">
    <property type="term" value="F:cyclic-guanylate-specific phosphodiesterase activity"/>
    <property type="evidence" value="ECO:0007669"/>
    <property type="project" value="UniProtKB-EC"/>
</dbReference>
<dbReference type="CDD" id="cd01949">
    <property type="entry name" value="GGDEF"/>
    <property type="match status" value="1"/>
</dbReference>
<dbReference type="SMART" id="SM00052">
    <property type="entry name" value="EAL"/>
    <property type="match status" value="1"/>
</dbReference>
<proteinExistence type="predicted"/>
<dbReference type="InterPro" id="IPR043128">
    <property type="entry name" value="Rev_trsase/Diguanyl_cyclase"/>
</dbReference>
<evidence type="ECO:0000313" key="7">
    <source>
        <dbReference type="EMBL" id="QCF24671.1"/>
    </source>
</evidence>
<dbReference type="Gene3D" id="3.30.70.270">
    <property type="match status" value="1"/>
</dbReference>
<keyword evidence="2" id="KW-0973">c-di-GMP</keyword>
<dbReference type="SUPFAM" id="SSF141868">
    <property type="entry name" value="EAL domain-like"/>
    <property type="match status" value="1"/>
</dbReference>
<dbReference type="Proteomes" id="UP000298049">
    <property type="component" value="Chromosome"/>
</dbReference>
<name>A0A4P7XCX5_9ALTE</name>
<dbReference type="InterPro" id="IPR001633">
    <property type="entry name" value="EAL_dom"/>
</dbReference>
<keyword evidence="4" id="KW-0812">Transmembrane</keyword>
<dbReference type="PROSITE" id="PS50883">
    <property type="entry name" value="EAL"/>
    <property type="match status" value="1"/>
</dbReference>
<sequence length="541" mass="59831">MKLPQSSRVLDFLGPWLPLSVATFTLAMSIYAWQVEPGFASPWLVPALLFMGGLTIAGLLYLLRQLLLQQADLAEARAALETETRQRRSAESDLQRMASIDELTGIPNRNFFIENLVHSLQVSARQHHQLALIVLDLDRFQVLNDSLGHGFGDQLLIQVADRLSKLACPEVMIAHSSGDEFLLFLEQVASLEDAIELVTGVQQCLEPSFCIDGQSHKITGSMGVAVFPEGGNNAETLLRNADAALFQAKATGRNSFQFYAAGMHQRALDRLQLEKDLHLALERDEFILYMQPQLNLADGRQSSVEALIRWQHPTRGLVPPLEFIPAAEESGLIIPIGRWVLENACRYLSSWRGTALDHMSIAINLSGRELASPDLLEAVSGMLTRYAVDPSKLKIELTEEIFIDNIEHNMDQLLRLDQLGLQLAIDDFGVGYSSLAYLRNFPVSLVKIDRSFIAHVVERPDDAVIVRAVINLAHNLGIPVVAEGIETQAQLDFLRDNHCDLIQGYFTGHPMPAKALLAHLSRTAGNDHSAETSEPSSGLTL</sequence>
<gene>
    <name evidence="7" type="ORF">soil367_01140</name>
</gene>
<reference evidence="7 8" key="1">
    <citation type="submission" date="2018-07" db="EMBL/GenBank/DDBJ databases">
        <title>Marsedoiliclastica nanhaica gen. nov. sp. nov., a novel marine hydrocarbonoclastic bacterium isolated from an in-situ enriched hydrocarbon-degrading consortium in deep-sea sediment.</title>
        <authorList>
            <person name="Dong C."/>
            <person name="Ma T."/>
            <person name="Liu R."/>
            <person name="Shao Z."/>
        </authorList>
    </citation>
    <scope>NUCLEOTIDE SEQUENCE [LARGE SCALE GENOMIC DNA]</scope>
    <source>
        <strain evidence="8">soil36-7</strain>
    </source>
</reference>
<dbReference type="CDD" id="cd01948">
    <property type="entry name" value="EAL"/>
    <property type="match status" value="1"/>
</dbReference>
<keyword evidence="8" id="KW-1185">Reference proteome</keyword>
<dbReference type="PANTHER" id="PTHR44757">
    <property type="entry name" value="DIGUANYLATE CYCLASE DGCP"/>
    <property type="match status" value="1"/>
</dbReference>
<dbReference type="InterPro" id="IPR029787">
    <property type="entry name" value="Nucleotide_cyclase"/>
</dbReference>
<keyword evidence="3" id="KW-0175">Coiled coil</keyword>
<dbReference type="InterPro" id="IPR035919">
    <property type="entry name" value="EAL_sf"/>
</dbReference>
<feature type="transmembrane region" description="Helical" evidence="4">
    <location>
        <begin position="43"/>
        <end position="63"/>
    </location>
</feature>
<dbReference type="Pfam" id="PF00990">
    <property type="entry name" value="GGDEF"/>
    <property type="match status" value="1"/>
</dbReference>
<dbReference type="PROSITE" id="PS50887">
    <property type="entry name" value="GGDEF"/>
    <property type="match status" value="1"/>
</dbReference>
<dbReference type="EC" id="3.1.4.52" evidence="1"/>